<comment type="subcellular location">
    <subcellularLocation>
        <location evidence="1">Cell membrane</location>
        <topology evidence="1">Multi-pass membrane protein</topology>
    </subcellularLocation>
</comment>
<dbReference type="InterPro" id="IPR051791">
    <property type="entry name" value="Pra-immunoreactive"/>
</dbReference>
<evidence type="ECO:0000259" key="7">
    <source>
        <dbReference type="Pfam" id="PF06271"/>
    </source>
</evidence>
<dbReference type="KEGG" id="ckh:LVJ77_09680"/>
<evidence type="ECO:0000256" key="1">
    <source>
        <dbReference type="ARBA" id="ARBA00004651"/>
    </source>
</evidence>
<dbReference type="PANTHER" id="PTHR36115:SF4">
    <property type="entry name" value="MEMBRANE PROTEIN"/>
    <property type="match status" value="1"/>
</dbReference>
<dbReference type="Pfam" id="PF06271">
    <property type="entry name" value="RDD"/>
    <property type="match status" value="1"/>
</dbReference>
<keyword evidence="2" id="KW-1003">Cell membrane</keyword>
<keyword evidence="3 6" id="KW-0812">Transmembrane</keyword>
<evidence type="ECO:0000256" key="5">
    <source>
        <dbReference type="ARBA" id="ARBA00023136"/>
    </source>
</evidence>
<dbReference type="RefSeq" id="WP_051255605.1">
    <property type="nucleotide sequence ID" value="NZ_CP091521.1"/>
</dbReference>
<keyword evidence="5 6" id="KW-0472">Membrane</keyword>
<proteinExistence type="predicted"/>
<dbReference type="PANTHER" id="PTHR36115">
    <property type="entry name" value="PROLINE-RICH ANTIGEN HOMOLOG-RELATED"/>
    <property type="match status" value="1"/>
</dbReference>
<keyword evidence="9" id="KW-1185">Reference proteome</keyword>
<gene>
    <name evidence="8" type="ORF">LVJ77_09680</name>
</gene>
<name>A0A8T9MTE7_9NEIS</name>
<evidence type="ECO:0000313" key="8">
    <source>
        <dbReference type="EMBL" id="UOP04531.1"/>
    </source>
</evidence>
<reference evidence="8" key="2">
    <citation type="submission" date="2024-09" db="EMBL/GenBank/DDBJ databases">
        <authorList>
            <person name="Veyrier F.J."/>
        </authorList>
    </citation>
    <scope>NUCLEOTIDE SEQUENCE</scope>
    <source>
        <strain evidence="8">17694</strain>
    </source>
</reference>
<protein>
    <submittedName>
        <fullName evidence="8">RDD family protein</fullName>
    </submittedName>
</protein>
<evidence type="ECO:0000256" key="6">
    <source>
        <dbReference type="SAM" id="Phobius"/>
    </source>
</evidence>
<feature type="domain" description="RDD" evidence="7">
    <location>
        <begin position="24"/>
        <end position="185"/>
    </location>
</feature>
<feature type="transmembrane region" description="Helical" evidence="6">
    <location>
        <begin position="153"/>
        <end position="173"/>
    </location>
</feature>
<evidence type="ECO:0000256" key="3">
    <source>
        <dbReference type="ARBA" id="ARBA00022692"/>
    </source>
</evidence>
<dbReference type="GO" id="GO:0005886">
    <property type="term" value="C:plasma membrane"/>
    <property type="evidence" value="ECO:0007669"/>
    <property type="project" value="UniProtKB-SubCell"/>
</dbReference>
<dbReference type="Proteomes" id="UP000831534">
    <property type="component" value="Chromosome"/>
</dbReference>
<feature type="transmembrane region" description="Helical" evidence="6">
    <location>
        <begin position="34"/>
        <end position="53"/>
    </location>
</feature>
<keyword evidence="4 6" id="KW-1133">Transmembrane helix</keyword>
<dbReference type="EMBL" id="CP091521">
    <property type="protein sequence ID" value="UOP04531.1"/>
    <property type="molecule type" value="Genomic_DNA"/>
</dbReference>
<dbReference type="InterPro" id="IPR010432">
    <property type="entry name" value="RDD"/>
</dbReference>
<feature type="transmembrane region" description="Helical" evidence="6">
    <location>
        <begin position="73"/>
        <end position="91"/>
    </location>
</feature>
<evidence type="ECO:0000256" key="2">
    <source>
        <dbReference type="ARBA" id="ARBA00022475"/>
    </source>
</evidence>
<sequence>MQNSSQEQNAPFSFGQTDDIEVDLASPWARMGAVLLNTVFWFITILPMLVVLFQNFNIETNEFSPQFMQQSGLAVAAWLLLPLAYGIWQLIQYSKHGQTLGKKIVGIRLIKEDGSNPGFVGAILLREVVYGIIIGVLGLVLTLATGAKSDESVWGDVMNLLATLACVIMMFAARDRRTLQDMLAKTVVIKLPKKHR</sequence>
<evidence type="ECO:0000256" key="4">
    <source>
        <dbReference type="ARBA" id="ARBA00022989"/>
    </source>
</evidence>
<dbReference type="AlphaFoldDB" id="A0A8T9MTE7"/>
<reference evidence="8" key="1">
    <citation type="journal article" date="2022" name="Res Sq">
        <title>Evolution of multicellular longitudinally dividing oral cavity symbionts (Neisseriaceae).</title>
        <authorList>
            <person name="Nyongesa S."/>
            <person name="Weber P."/>
            <person name="Bernet E."/>
            <person name="Pullido F."/>
            <person name="Nieckarz M."/>
            <person name="Delaby M."/>
            <person name="Nieves C."/>
            <person name="Viehboeck T."/>
            <person name="Krause N."/>
            <person name="Rivera-Millot A."/>
            <person name="Nakamura A."/>
            <person name="Vischer N."/>
            <person name="VanNieuwenhze M."/>
            <person name="Brun Y."/>
            <person name="Cava F."/>
            <person name="Bulgheresi S."/>
            <person name="Veyrier F."/>
        </authorList>
    </citation>
    <scope>NUCLEOTIDE SEQUENCE</scope>
    <source>
        <strain evidence="8">17694</strain>
    </source>
</reference>
<accession>A0A8T9MTE7</accession>
<evidence type="ECO:0000313" key="9">
    <source>
        <dbReference type="Proteomes" id="UP000831534"/>
    </source>
</evidence>
<organism evidence="8 9">
    <name type="scientific">Conchiformibius kuhniae</name>
    <dbReference type="NCBI Taxonomy" id="211502"/>
    <lineage>
        <taxon>Bacteria</taxon>
        <taxon>Pseudomonadati</taxon>
        <taxon>Pseudomonadota</taxon>
        <taxon>Betaproteobacteria</taxon>
        <taxon>Neisseriales</taxon>
        <taxon>Neisseriaceae</taxon>
        <taxon>Conchiformibius</taxon>
    </lineage>
</organism>
<feature type="transmembrane region" description="Helical" evidence="6">
    <location>
        <begin position="128"/>
        <end position="147"/>
    </location>
</feature>